<accession>A0A9X6GC28</accession>
<proteinExistence type="predicted"/>
<protein>
    <submittedName>
        <fullName evidence="1">Uncharacterized protein</fullName>
    </submittedName>
</protein>
<organism evidence="1 2">
    <name type="scientific">Bacillus cereus</name>
    <dbReference type="NCBI Taxonomy" id="1396"/>
    <lineage>
        <taxon>Bacteria</taxon>
        <taxon>Bacillati</taxon>
        <taxon>Bacillota</taxon>
        <taxon>Bacilli</taxon>
        <taxon>Bacillales</taxon>
        <taxon>Bacillaceae</taxon>
        <taxon>Bacillus</taxon>
        <taxon>Bacillus cereus group</taxon>
    </lineage>
</organism>
<gene>
    <name evidence="1" type="ORF">BLX06_33320</name>
</gene>
<reference evidence="1 2" key="1">
    <citation type="submission" date="2017-01" db="EMBL/GenBank/DDBJ databases">
        <title>Bacillus cereus isolates.</title>
        <authorList>
            <person name="Beno S.M."/>
        </authorList>
    </citation>
    <scope>NUCLEOTIDE SEQUENCE [LARGE SCALE GENOMIC DNA]</scope>
    <source>
        <strain evidence="1 2">FSL K6-1030</strain>
    </source>
</reference>
<dbReference type="Proteomes" id="UP000190641">
    <property type="component" value="Unassembled WGS sequence"/>
</dbReference>
<dbReference type="AlphaFoldDB" id="A0A9X6GC28"/>
<evidence type="ECO:0000313" key="2">
    <source>
        <dbReference type="Proteomes" id="UP000190641"/>
    </source>
</evidence>
<feature type="non-terminal residue" evidence="1">
    <location>
        <position position="63"/>
    </location>
</feature>
<dbReference type="EMBL" id="MUAU01000288">
    <property type="protein sequence ID" value="OOR70993.1"/>
    <property type="molecule type" value="Genomic_DNA"/>
</dbReference>
<name>A0A9X6GC28_BACCE</name>
<comment type="caution">
    <text evidence="1">The sequence shown here is derived from an EMBL/GenBank/DDBJ whole genome shotgun (WGS) entry which is preliminary data.</text>
</comment>
<sequence length="63" mass="7460">MLRFKRKEKKEEPTFQRFSVADQIAPAIFEEEIDYIRVGEGYERILCMTDYPSGSYMGFLSKL</sequence>
<evidence type="ECO:0000313" key="1">
    <source>
        <dbReference type="EMBL" id="OOR70993.1"/>
    </source>
</evidence>